<keyword evidence="3" id="KW-0997">Cell inner membrane</keyword>
<feature type="transmembrane region" description="Helical" evidence="7">
    <location>
        <begin position="386"/>
        <end position="406"/>
    </location>
</feature>
<evidence type="ECO:0000256" key="6">
    <source>
        <dbReference type="ARBA" id="ARBA00023136"/>
    </source>
</evidence>
<dbReference type="GO" id="GO:0005886">
    <property type="term" value="C:plasma membrane"/>
    <property type="evidence" value="ECO:0007669"/>
    <property type="project" value="UniProtKB-SubCell"/>
</dbReference>
<feature type="transmembrane region" description="Helical" evidence="7">
    <location>
        <begin position="261"/>
        <end position="282"/>
    </location>
</feature>
<feature type="domain" description="Major facilitator superfamily (MFS) profile" evidence="8">
    <location>
        <begin position="6"/>
        <end position="411"/>
    </location>
</feature>
<feature type="transmembrane region" description="Helical" evidence="7">
    <location>
        <begin position="227"/>
        <end position="249"/>
    </location>
</feature>
<feature type="transmembrane region" description="Helical" evidence="7">
    <location>
        <begin position="316"/>
        <end position="340"/>
    </location>
</feature>
<feature type="transmembrane region" description="Helical" evidence="7">
    <location>
        <begin position="102"/>
        <end position="121"/>
    </location>
</feature>
<keyword evidence="2" id="KW-1003">Cell membrane</keyword>
<dbReference type="InterPro" id="IPR020846">
    <property type="entry name" value="MFS_dom"/>
</dbReference>
<dbReference type="Pfam" id="PF07690">
    <property type="entry name" value="MFS_1"/>
    <property type="match status" value="1"/>
</dbReference>
<evidence type="ECO:0000313" key="9">
    <source>
        <dbReference type="EMBL" id="EDB1934604.1"/>
    </source>
</evidence>
<feature type="transmembrane region" description="Helical" evidence="7">
    <location>
        <begin position="141"/>
        <end position="162"/>
    </location>
</feature>
<dbReference type="PANTHER" id="PTHR11360">
    <property type="entry name" value="MONOCARBOXYLATE TRANSPORTER"/>
    <property type="match status" value="1"/>
</dbReference>
<evidence type="ECO:0000256" key="1">
    <source>
        <dbReference type="ARBA" id="ARBA00004429"/>
    </source>
</evidence>
<sequence length="418" mass="45032">MKNRWLIAAAAVGIHISLGSVYAWSVFKKPFMDSFGWSDFEAGLPFGLAIFLLGISAAVMGNIVERRGSRFSGILSALMWTAGLLGAGFATSGALTDNTLRLWILLISSAVGGIGLGIGYVTPISTLMKWFPERQGLATGLAIMGFGFGAFLGGPIMTWLISVEGISFTFYLLGCVYCLIIIVSACYLSPPPEKWTTSGMKNPEIPTVLPAKGIIPMQANEAVRTPYFYGLWLMMFINITCGIAVISVASPMAQEATGISALSAGTLVGMIGLLNGVGRILWASFSDIIGRPNTYITFFILQTFAFRLLPSMNEIVLFEATLLLIITCYGGGFSTLPAYIGDLFGLRQISTIHGYVLTAWAMAGLVGSTLSSLIRQNTGSYNAMMQVFSSILAVAFTISVLMKLFINRRFRKNTMISM</sequence>
<evidence type="ECO:0000256" key="3">
    <source>
        <dbReference type="ARBA" id="ARBA00022519"/>
    </source>
</evidence>
<feature type="transmembrane region" description="Helical" evidence="7">
    <location>
        <begin position="71"/>
        <end position="90"/>
    </location>
</feature>
<keyword evidence="4 7" id="KW-0812">Transmembrane</keyword>
<name>A0A626RCP9_SALET</name>
<comment type="subcellular location">
    <subcellularLocation>
        <location evidence="1">Cell inner membrane</location>
        <topology evidence="1">Multi-pass membrane protein</topology>
    </subcellularLocation>
</comment>
<feature type="transmembrane region" description="Helical" evidence="7">
    <location>
        <begin position="42"/>
        <end position="64"/>
    </location>
</feature>
<dbReference type="InterPro" id="IPR011701">
    <property type="entry name" value="MFS"/>
</dbReference>
<dbReference type="PROSITE" id="PS50850">
    <property type="entry name" value="MFS"/>
    <property type="match status" value="1"/>
</dbReference>
<dbReference type="InterPro" id="IPR050327">
    <property type="entry name" value="Proton-linked_MCT"/>
</dbReference>
<accession>A0A626RCP9</accession>
<protein>
    <submittedName>
        <fullName evidence="9">OFA family MFS transporter</fullName>
    </submittedName>
</protein>
<keyword evidence="6 7" id="KW-0472">Membrane</keyword>
<evidence type="ECO:0000256" key="2">
    <source>
        <dbReference type="ARBA" id="ARBA00022475"/>
    </source>
</evidence>
<dbReference type="GO" id="GO:0022857">
    <property type="term" value="F:transmembrane transporter activity"/>
    <property type="evidence" value="ECO:0007669"/>
    <property type="project" value="InterPro"/>
</dbReference>
<evidence type="ECO:0000256" key="5">
    <source>
        <dbReference type="ARBA" id="ARBA00022989"/>
    </source>
</evidence>
<comment type="caution">
    <text evidence="9">The sequence shown here is derived from an EMBL/GenBank/DDBJ whole genome shotgun (WGS) entry which is preliminary data.</text>
</comment>
<dbReference type="EMBL" id="AALMQK010000027">
    <property type="protein sequence ID" value="EDB1934604.1"/>
    <property type="molecule type" value="Genomic_DNA"/>
</dbReference>
<dbReference type="SUPFAM" id="SSF103473">
    <property type="entry name" value="MFS general substrate transporter"/>
    <property type="match status" value="1"/>
</dbReference>
<dbReference type="PANTHER" id="PTHR11360:SF317">
    <property type="entry name" value="MAJOR FACILITATOR SUPERFAMILY (MFS) PROFILE DOMAIN-CONTAINING PROTEIN-RELATED"/>
    <property type="match status" value="1"/>
</dbReference>
<keyword evidence="5 7" id="KW-1133">Transmembrane helix</keyword>
<gene>
    <name evidence="9" type="ORF">F9P26_16905</name>
</gene>
<feature type="transmembrane region" description="Helical" evidence="7">
    <location>
        <begin position="352"/>
        <end position="374"/>
    </location>
</feature>
<dbReference type="AlphaFoldDB" id="A0A626RCP9"/>
<proteinExistence type="predicted"/>
<evidence type="ECO:0000256" key="7">
    <source>
        <dbReference type="SAM" id="Phobius"/>
    </source>
</evidence>
<organism evidence="9">
    <name type="scientific">Salmonella enterica I</name>
    <dbReference type="NCBI Taxonomy" id="59201"/>
    <lineage>
        <taxon>Bacteria</taxon>
        <taxon>Pseudomonadati</taxon>
        <taxon>Pseudomonadota</taxon>
        <taxon>Gammaproteobacteria</taxon>
        <taxon>Enterobacterales</taxon>
        <taxon>Enterobacteriaceae</taxon>
        <taxon>Salmonella</taxon>
    </lineage>
</organism>
<reference evidence="9" key="1">
    <citation type="submission" date="2019-10" db="EMBL/GenBank/DDBJ databases">
        <authorList>
            <person name="Ashton P.M."/>
            <person name="Dallman T."/>
            <person name="Nair S."/>
            <person name="De Pinna E."/>
            <person name="Peters T."/>
            <person name="Grant K."/>
        </authorList>
    </citation>
    <scope>NUCLEOTIDE SEQUENCE</scope>
    <source>
        <strain evidence="9">808196</strain>
    </source>
</reference>
<dbReference type="CDD" id="cd17353">
    <property type="entry name" value="MFS_OFA_like"/>
    <property type="match status" value="1"/>
</dbReference>
<evidence type="ECO:0000256" key="4">
    <source>
        <dbReference type="ARBA" id="ARBA00022692"/>
    </source>
</evidence>
<evidence type="ECO:0000259" key="8">
    <source>
        <dbReference type="PROSITE" id="PS50850"/>
    </source>
</evidence>
<dbReference type="Gene3D" id="1.20.1250.20">
    <property type="entry name" value="MFS general substrate transporter like domains"/>
    <property type="match status" value="2"/>
</dbReference>
<dbReference type="InterPro" id="IPR036259">
    <property type="entry name" value="MFS_trans_sf"/>
</dbReference>
<feature type="transmembrane region" description="Helical" evidence="7">
    <location>
        <begin position="294"/>
        <end position="310"/>
    </location>
</feature>
<feature type="transmembrane region" description="Helical" evidence="7">
    <location>
        <begin position="168"/>
        <end position="188"/>
    </location>
</feature>